<dbReference type="EMBL" id="JACIJF010000013">
    <property type="protein sequence ID" value="MBB5712130.1"/>
    <property type="molecule type" value="Genomic_DNA"/>
</dbReference>
<sequence>MLNRETYNHTPELPPILLNRCAHLERCLSCGRWFDTRDLFDVLRHDLQQSETAAAH</sequence>
<keyword evidence="2" id="KW-1185">Reference proteome</keyword>
<gene>
    <name evidence="1" type="ORF">FHT02_003387</name>
</gene>
<proteinExistence type="predicted"/>
<protein>
    <submittedName>
        <fullName evidence="1">Capsid portal protein</fullName>
    </submittedName>
</protein>
<accession>A0A840YPD7</accession>
<dbReference type="Proteomes" id="UP000527143">
    <property type="component" value="Unassembled WGS sequence"/>
</dbReference>
<organism evidence="1 2">
    <name type="scientific">Sphingomonas xinjiangensis</name>
    <dbReference type="NCBI Taxonomy" id="643568"/>
    <lineage>
        <taxon>Bacteria</taxon>
        <taxon>Pseudomonadati</taxon>
        <taxon>Pseudomonadota</taxon>
        <taxon>Alphaproteobacteria</taxon>
        <taxon>Sphingomonadales</taxon>
        <taxon>Sphingomonadaceae</taxon>
        <taxon>Sphingomonas</taxon>
    </lineage>
</organism>
<comment type="caution">
    <text evidence="1">The sequence shown here is derived from an EMBL/GenBank/DDBJ whole genome shotgun (WGS) entry which is preliminary data.</text>
</comment>
<evidence type="ECO:0000313" key="1">
    <source>
        <dbReference type="EMBL" id="MBB5712130.1"/>
    </source>
</evidence>
<name>A0A840YPD7_9SPHN</name>
<dbReference type="AlphaFoldDB" id="A0A840YPD7"/>
<evidence type="ECO:0000313" key="2">
    <source>
        <dbReference type="Proteomes" id="UP000527143"/>
    </source>
</evidence>
<reference evidence="1 2" key="1">
    <citation type="submission" date="2020-08" db="EMBL/GenBank/DDBJ databases">
        <title>Genomic Encyclopedia of Type Strains, Phase IV (KMG-IV): sequencing the most valuable type-strain genomes for metagenomic binning, comparative biology and taxonomic classification.</title>
        <authorList>
            <person name="Goeker M."/>
        </authorList>
    </citation>
    <scope>NUCLEOTIDE SEQUENCE [LARGE SCALE GENOMIC DNA]</scope>
    <source>
        <strain evidence="1 2">DSM 26736</strain>
    </source>
</reference>